<evidence type="ECO:0000313" key="3">
    <source>
        <dbReference type="Proteomes" id="UP001589890"/>
    </source>
</evidence>
<dbReference type="PROSITE" id="PS51186">
    <property type="entry name" value="GNAT"/>
    <property type="match status" value="1"/>
</dbReference>
<dbReference type="PANTHER" id="PTHR37817">
    <property type="entry name" value="N-ACETYLTRANSFERASE EIS"/>
    <property type="match status" value="1"/>
</dbReference>
<dbReference type="RefSeq" id="WP_380044679.1">
    <property type="nucleotide sequence ID" value="NZ_JBHLTC010000008.1"/>
</dbReference>
<dbReference type="Gene3D" id="3.30.1050.10">
    <property type="entry name" value="SCP2 sterol-binding domain"/>
    <property type="match status" value="1"/>
</dbReference>
<keyword evidence="2" id="KW-0012">Acyltransferase</keyword>
<gene>
    <name evidence="2" type="primary">eis</name>
    <name evidence="2" type="ORF">ACFFGN_07870</name>
</gene>
<evidence type="ECO:0000259" key="1">
    <source>
        <dbReference type="PROSITE" id="PS51186"/>
    </source>
</evidence>
<dbReference type="InterPro" id="IPR041380">
    <property type="entry name" value="Acetyltransf_17"/>
</dbReference>
<dbReference type="Pfam" id="PF13527">
    <property type="entry name" value="Acetyltransf_9"/>
    <property type="match status" value="1"/>
</dbReference>
<dbReference type="InterPro" id="IPR025559">
    <property type="entry name" value="Eis_dom"/>
</dbReference>
<dbReference type="InterPro" id="IPR036527">
    <property type="entry name" value="SCP2_sterol-bd_dom_sf"/>
</dbReference>
<dbReference type="Proteomes" id="UP001589890">
    <property type="component" value="Unassembled WGS sequence"/>
</dbReference>
<keyword evidence="2" id="KW-0808">Transferase</keyword>
<protein>
    <submittedName>
        <fullName evidence="2">Enhanced intracellular survival protein Eis</fullName>
        <ecNumber evidence="2">2.3.1.-</ecNumber>
    </submittedName>
</protein>
<sequence length="389" mass="42173">MSDELRFADLTEDQLPEVIRIRARSFGLIKPAQQEGWLADAREFVANGRFFGVLAGDRVVAAARIWDFEQWWGGRPVRMAGVAGVVVSPDYRGRGVGSLLMRGVLERGKALGYPISALYPATVVIYRHLGYEFAGGWYKFSFPAADLRLLGGKDVKLRPGTPDDAELLLDLVASVRGPARENGILRWPVDKVRDWLAEDDNFVYVAEDGFTAYTWDGSELRVDELVAGSEATARALWATVGSGSSTAKTVSAYLSPQDPIHYLLQHEAAAEVNYQRWMLRLLDAPAAIAARGWNPAVSVDTEFEIDDVEMPANSGRWRLKVSNGSGELIPASGTTPAPRLSARGVAALFAGTALSTLRASGLASGGGAEDDLRLDAAFAGATPYMLDYF</sequence>
<dbReference type="InterPro" id="IPR051554">
    <property type="entry name" value="Acetyltransferase_Eis"/>
</dbReference>
<accession>A0ABV6QH82</accession>
<dbReference type="PANTHER" id="PTHR37817:SF1">
    <property type="entry name" value="N-ACETYLTRANSFERASE EIS"/>
    <property type="match status" value="1"/>
</dbReference>
<organism evidence="2 3">
    <name type="scientific">Kribbella deserti</name>
    <dbReference type="NCBI Taxonomy" id="1926257"/>
    <lineage>
        <taxon>Bacteria</taxon>
        <taxon>Bacillati</taxon>
        <taxon>Actinomycetota</taxon>
        <taxon>Actinomycetes</taxon>
        <taxon>Propionibacteriales</taxon>
        <taxon>Kribbellaceae</taxon>
        <taxon>Kribbella</taxon>
    </lineage>
</organism>
<proteinExistence type="predicted"/>
<dbReference type="EMBL" id="JBHLTC010000008">
    <property type="protein sequence ID" value="MFC0623975.1"/>
    <property type="molecule type" value="Genomic_DNA"/>
</dbReference>
<feature type="domain" description="N-acetyltransferase" evidence="1">
    <location>
        <begin position="5"/>
        <end position="152"/>
    </location>
</feature>
<dbReference type="CDD" id="cd04301">
    <property type="entry name" value="NAT_SF"/>
    <property type="match status" value="1"/>
</dbReference>
<comment type="caution">
    <text evidence="2">The sequence shown here is derived from an EMBL/GenBank/DDBJ whole genome shotgun (WGS) entry which is preliminary data.</text>
</comment>
<dbReference type="SUPFAM" id="SSF55729">
    <property type="entry name" value="Acyl-CoA N-acyltransferases (Nat)"/>
    <property type="match status" value="1"/>
</dbReference>
<dbReference type="Pfam" id="PF13530">
    <property type="entry name" value="SCP2_2"/>
    <property type="match status" value="1"/>
</dbReference>
<reference evidence="2 3" key="1">
    <citation type="submission" date="2024-09" db="EMBL/GenBank/DDBJ databases">
        <authorList>
            <person name="Sun Q."/>
            <person name="Mori K."/>
        </authorList>
    </citation>
    <scope>NUCLEOTIDE SEQUENCE [LARGE SCALE GENOMIC DNA]</scope>
    <source>
        <strain evidence="2 3">CGMCC 1.15906</strain>
    </source>
</reference>
<dbReference type="SUPFAM" id="SSF55718">
    <property type="entry name" value="SCP-like"/>
    <property type="match status" value="1"/>
</dbReference>
<dbReference type="InterPro" id="IPR016181">
    <property type="entry name" value="Acyl_CoA_acyltransferase"/>
</dbReference>
<dbReference type="GO" id="GO:0016746">
    <property type="term" value="F:acyltransferase activity"/>
    <property type="evidence" value="ECO:0007669"/>
    <property type="project" value="UniProtKB-KW"/>
</dbReference>
<evidence type="ECO:0000313" key="2">
    <source>
        <dbReference type="EMBL" id="MFC0623975.1"/>
    </source>
</evidence>
<dbReference type="EC" id="2.3.1.-" evidence="2"/>
<keyword evidence="3" id="KW-1185">Reference proteome</keyword>
<name>A0ABV6QH82_9ACTN</name>
<dbReference type="Gene3D" id="3.40.630.30">
    <property type="match status" value="2"/>
</dbReference>
<dbReference type="Pfam" id="PF17668">
    <property type="entry name" value="Acetyltransf_17"/>
    <property type="match status" value="1"/>
</dbReference>
<dbReference type="InterPro" id="IPR000182">
    <property type="entry name" value="GNAT_dom"/>
</dbReference>